<evidence type="ECO:0000313" key="2">
    <source>
        <dbReference type="Proteomes" id="UP000199138"/>
    </source>
</evidence>
<dbReference type="OrthoDB" id="6120799at2"/>
<dbReference type="Proteomes" id="UP000199138">
    <property type="component" value="Unassembled WGS sequence"/>
</dbReference>
<accession>A0A1I7EX06</accession>
<reference evidence="1 2" key="1">
    <citation type="submission" date="2016-10" db="EMBL/GenBank/DDBJ databases">
        <authorList>
            <person name="de Groot N.N."/>
        </authorList>
    </citation>
    <scope>NUCLEOTIDE SEQUENCE [LARGE SCALE GENOMIC DNA]</scope>
    <source>
        <strain evidence="1 2">CGMCC 1.12333</strain>
    </source>
</reference>
<dbReference type="Pfam" id="PF14595">
    <property type="entry name" value="Thioredoxin_9"/>
    <property type="match status" value="1"/>
</dbReference>
<dbReference type="RefSeq" id="WP_093022179.1">
    <property type="nucleotide sequence ID" value="NZ_FPBK01000001.1"/>
</dbReference>
<sequence>MQTLQVHTLLKESIAEGMSYDAYLSLVATLVAEGKSTSKIPSEEMSLFTKLNYKRMLRLNKTIKIDGRDEEVIASYSKKVTWLVLVESWCGDAAQILPIVYKVAALNKNITLKIILRDENLDVMDLCLTNGARSIPKLLVINEDYEIINDFGPRPEAALKLVDDFREQYGKLTPEFKQFLQLWYNKDRGKNTVKDLLQLMV</sequence>
<organism evidence="1 2">
    <name type="scientific">Pustulibacterium marinum</name>
    <dbReference type="NCBI Taxonomy" id="1224947"/>
    <lineage>
        <taxon>Bacteria</taxon>
        <taxon>Pseudomonadati</taxon>
        <taxon>Bacteroidota</taxon>
        <taxon>Flavobacteriia</taxon>
        <taxon>Flavobacteriales</taxon>
        <taxon>Flavobacteriaceae</taxon>
        <taxon>Pustulibacterium</taxon>
    </lineage>
</organism>
<proteinExistence type="predicted"/>
<dbReference type="AlphaFoldDB" id="A0A1I7EX06"/>
<dbReference type="SUPFAM" id="SSF52833">
    <property type="entry name" value="Thioredoxin-like"/>
    <property type="match status" value="1"/>
</dbReference>
<dbReference type="EMBL" id="FPBK01000001">
    <property type="protein sequence ID" value="SFU28447.1"/>
    <property type="molecule type" value="Genomic_DNA"/>
</dbReference>
<gene>
    <name evidence="1" type="ORF">SAMN05216480_101365</name>
</gene>
<keyword evidence="2" id="KW-1185">Reference proteome</keyword>
<dbReference type="Gene3D" id="3.40.30.10">
    <property type="entry name" value="Glutaredoxin"/>
    <property type="match status" value="1"/>
</dbReference>
<protein>
    <submittedName>
        <fullName evidence="1">Thioredoxin</fullName>
    </submittedName>
</protein>
<evidence type="ECO:0000313" key="1">
    <source>
        <dbReference type="EMBL" id="SFU28447.1"/>
    </source>
</evidence>
<dbReference type="InterPro" id="IPR036249">
    <property type="entry name" value="Thioredoxin-like_sf"/>
</dbReference>
<name>A0A1I7EX06_9FLAO</name>
<dbReference type="STRING" id="1224947.SAMN05216480_101365"/>